<evidence type="ECO:0000313" key="2">
    <source>
        <dbReference type="EMBL" id="CBW73771.1"/>
    </source>
</evidence>
<evidence type="ECO:0000313" key="3">
    <source>
        <dbReference type="Proteomes" id="UP000007437"/>
    </source>
</evidence>
<dbReference type="SUPFAM" id="SSF56219">
    <property type="entry name" value="DNase I-like"/>
    <property type="match status" value="1"/>
</dbReference>
<dbReference type="PANTHER" id="PTHR14859:SF15">
    <property type="entry name" value="ENDONUCLEASE_EXONUCLEASE_PHOSPHATASE DOMAIN-CONTAINING PROTEIN"/>
    <property type="match status" value="1"/>
</dbReference>
<keyword evidence="2" id="KW-0540">Nuclease</keyword>
<feature type="domain" description="Endonuclease/exonuclease/phosphatase" evidence="1">
    <location>
        <begin position="49"/>
        <end position="285"/>
    </location>
</feature>
<name>E5AL98_MYCRK</name>
<dbReference type="HOGENOM" id="CLU_060500_3_2_4"/>
<dbReference type="Proteomes" id="UP000007437">
    <property type="component" value="Chromosome"/>
</dbReference>
<keyword evidence="2" id="KW-0255">Endonuclease</keyword>
<reference evidence="2 3" key="1">
    <citation type="journal article" date="2011" name="J. Bacteriol.">
        <title>Complete genome sequence of Burkholderia rhizoxinica, an endosymbiont of Rhizopus microsporus.</title>
        <authorList>
            <person name="Lackner G."/>
            <person name="Moebius N."/>
            <person name="Partida-Martinez L."/>
            <person name="Hertweck C."/>
        </authorList>
    </citation>
    <scope>NUCLEOTIDE SEQUENCE [LARGE SCALE GENOMIC DNA]</scope>
    <source>
        <strain evidence="3">DSM 19002 / CIP 109453 / HKI 454</strain>
    </source>
</reference>
<protein>
    <submittedName>
        <fullName evidence="2">Endonuclease/Exonuclease/phosphatase family protein</fullName>
    </submittedName>
</protein>
<dbReference type="GO" id="GO:0006506">
    <property type="term" value="P:GPI anchor biosynthetic process"/>
    <property type="evidence" value="ECO:0007669"/>
    <property type="project" value="TreeGrafter"/>
</dbReference>
<dbReference type="GO" id="GO:0004527">
    <property type="term" value="F:exonuclease activity"/>
    <property type="evidence" value="ECO:0007669"/>
    <property type="project" value="UniProtKB-KW"/>
</dbReference>
<gene>
    <name evidence="2" type="ordered locus">RBRH_01969</name>
</gene>
<dbReference type="GO" id="GO:0004519">
    <property type="term" value="F:endonuclease activity"/>
    <property type="evidence" value="ECO:0007669"/>
    <property type="project" value="UniProtKB-KW"/>
</dbReference>
<keyword evidence="2" id="KW-0269">Exonuclease</keyword>
<dbReference type="eggNOG" id="COG3568">
    <property type="taxonomic scope" value="Bacteria"/>
</dbReference>
<dbReference type="InterPro" id="IPR051916">
    <property type="entry name" value="GPI-anchor_lipid_remodeler"/>
</dbReference>
<sequence>MARNSSIAYRRASWTSERVMNSREDGRAMRPDDTLPSVPCTGDKEFIAVSWNLHKGRSPLGLQAWQSMQRWMQATPADVYFLQEAMARRMPAPVLASNGFGEPLQGALTDVWQCQATEIAQALRLQLTLGPNVFKPSWRHGNAILSPHPLDLGGRWDISAHRFEKRGLLVARATLYNTPVTLLCVHLALTRQSRLRQMHWIAHWIAREAATGPLVLAGDFNDWKNDSEPLFAEIGLREVASTLGEAGKTFPAFSPALALDKMFVRGVTPVQWLEPAPRTAWLSDHLPYMARLRLDYLEAAG</sequence>
<dbReference type="EMBL" id="FR687359">
    <property type="protein sequence ID" value="CBW73771.1"/>
    <property type="molecule type" value="Genomic_DNA"/>
</dbReference>
<dbReference type="PANTHER" id="PTHR14859">
    <property type="entry name" value="CALCOFLUOR WHITE HYPERSENSITIVE PROTEIN PRECURSOR"/>
    <property type="match status" value="1"/>
</dbReference>
<dbReference type="GO" id="GO:0016020">
    <property type="term" value="C:membrane"/>
    <property type="evidence" value="ECO:0007669"/>
    <property type="project" value="GOC"/>
</dbReference>
<dbReference type="Pfam" id="PF03372">
    <property type="entry name" value="Exo_endo_phos"/>
    <property type="match status" value="1"/>
</dbReference>
<proteinExistence type="predicted"/>
<dbReference type="KEGG" id="brh:RBRH_01969"/>
<keyword evidence="2" id="KW-0378">Hydrolase</keyword>
<dbReference type="InterPro" id="IPR036691">
    <property type="entry name" value="Endo/exonu/phosph_ase_sf"/>
</dbReference>
<organism evidence="2 3">
    <name type="scientific">Mycetohabitans rhizoxinica (strain DSM 19002 / CIP 109453 / HKI 454)</name>
    <name type="common">Paraburkholderia rhizoxinica</name>
    <dbReference type="NCBI Taxonomy" id="882378"/>
    <lineage>
        <taxon>Bacteria</taxon>
        <taxon>Pseudomonadati</taxon>
        <taxon>Pseudomonadota</taxon>
        <taxon>Betaproteobacteria</taxon>
        <taxon>Burkholderiales</taxon>
        <taxon>Burkholderiaceae</taxon>
        <taxon>Mycetohabitans</taxon>
    </lineage>
</organism>
<accession>E5AL98</accession>
<dbReference type="Gene3D" id="3.60.10.10">
    <property type="entry name" value="Endonuclease/exonuclease/phosphatase"/>
    <property type="match status" value="1"/>
</dbReference>
<evidence type="ECO:0000259" key="1">
    <source>
        <dbReference type="Pfam" id="PF03372"/>
    </source>
</evidence>
<dbReference type="InterPro" id="IPR005135">
    <property type="entry name" value="Endo/exonuclease/phosphatase"/>
</dbReference>
<dbReference type="STRING" id="882378.RBRH_01969"/>
<dbReference type="AlphaFoldDB" id="E5AL98"/>